<reference evidence="1 2" key="1">
    <citation type="journal article" date="2024" name="G3 (Bethesda)">
        <title>Genome assembly of Hibiscus sabdariffa L. provides insights into metabolisms of medicinal natural products.</title>
        <authorList>
            <person name="Kim T."/>
        </authorList>
    </citation>
    <scope>NUCLEOTIDE SEQUENCE [LARGE SCALE GENOMIC DNA]</scope>
    <source>
        <strain evidence="1">TK-2024</strain>
        <tissue evidence="1">Old leaves</tissue>
    </source>
</reference>
<dbReference type="Proteomes" id="UP001396334">
    <property type="component" value="Unassembled WGS sequence"/>
</dbReference>
<name>A0ABR2R208_9ROSI</name>
<protein>
    <submittedName>
        <fullName evidence="1">Uncharacterized protein</fullName>
    </submittedName>
</protein>
<sequence length="174" mass="19367">MNHLILHTIEETQAKGMVQKGRTNNILGLPGMGLESQIPVDSCSKRAEKDLSTLGFPPNGRDLGSNSLREDVVSGSKNIKDSWTKAVDDKVNEDLSVDFDGSINESLMDIQSERESGGCFCLGQYQDMIFLEEKLKNCTKWFLLKRFQEDGELVSVESCFKASILDLSSDIRNV</sequence>
<dbReference type="EMBL" id="JBBPBN010000028">
    <property type="protein sequence ID" value="KAK9006904.1"/>
    <property type="molecule type" value="Genomic_DNA"/>
</dbReference>
<evidence type="ECO:0000313" key="2">
    <source>
        <dbReference type="Proteomes" id="UP001396334"/>
    </source>
</evidence>
<keyword evidence="2" id="KW-1185">Reference proteome</keyword>
<organism evidence="1 2">
    <name type="scientific">Hibiscus sabdariffa</name>
    <name type="common">roselle</name>
    <dbReference type="NCBI Taxonomy" id="183260"/>
    <lineage>
        <taxon>Eukaryota</taxon>
        <taxon>Viridiplantae</taxon>
        <taxon>Streptophyta</taxon>
        <taxon>Embryophyta</taxon>
        <taxon>Tracheophyta</taxon>
        <taxon>Spermatophyta</taxon>
        <taxon>Magnoliopsida</taxon>
        <taxon>eudicotyledons</taxon>
        <taxon>Gunneridae</taxon>
        <taxon>Pentapetalae</taxon>
        <taxon>rosids</taxon>
        <taxon>malvids</taxon>
        <taxon>Malvales</taxon>
        <taxon>Malvaceae</taxon>
        <taxon>Malvoideae</taxon>
        <taxon>Hibiscus</taxon>
    </lineage>
</organism>
<comment type="caution">
    <text evidence="1">The sequence shown here is derived from an EMBL/GenBank/DDBJ whole genome shotgun (WGS) entry which is preliminary data.</text>
</comment>
<accession>A0ABR2R208</accession>
<evidence type="ECO:0000313" key="1">
    <source>
        <dbReference type="EMBL" id="KAK9006904.1"/>
    </source>
</evidence>
<proteinExistence type="predicted"/>
<gene>
    <name evidence="1" type="ORF">V6N11_019234</name>
</gene>